<protein>
    <submittedName>
        <fullName evidence="1">DEKNAAC100544</fullName>
    </submittedName>
</protein>
<keyword evidence="2" id="KW-1185">Reference proteome</keyword>
<name>A0A448YFR8_BRENA</name>
<dbReference type="EMBL" id="CAACVR010000001">
    <property type="protein sequence ID" value="VEU19751.1"/>
    <property type="molecule type" value="Genomic_DNA"/>
</dbReference>
<dbReference type="Proteomes" id="UP000290900">
    <property type="component" value="Unassembled WGS sequence"/>
</dbReference>
<gene>
    <name evidence="1" type="ORF">BRENAR_LOCUS487</name>
</gene>
<sequence>MSLADRKVSDEKFDQIYEEIVGSRPPKWVKDESRKRAYVRSVSEDGENGPDRYIHDLRRSISPSVVEESNARLKFLALLGQTRDLLRSSSNVQDSFHELLTVYKKLPKPSIYAMRNRDLEKLSSIITDCLLQSGVDLSDDELLSIKSFFDESLDNGYGLTRKEYHSYCAVLTSLKYSQLDDRLEVLQKLRMAGVDIDSVYVGTTLSTVGNHHDWHSLQSFLEADGGVKKDVSTLIWVKGMELSRKEKDMLWFLALLQQFIDSYRISDFSSRVMNQEVLNSLLAFGFYSTSKRILTSLLLIDHDPLRTANPANLQLLDNFIRLGTIPKAYVLSNLKPDVRTFEPFFRHLSKFPGSKKEMSELIDMILDHRLHLGDNIIWFILENVGEFQGWKRRQVADLILELDSKPSNIMINHTEFVALRSIFDFYRFKEVTNKRIRALEYHKGLTRSECLRYFLDNYKLE</sequence>
<accession>A0A448YFR8</accession>
<dbReference type="InParanoid" id="A0A448YFR8"/>
<proteinExistence type="predicted"/>
<dbReference type="AlphaFoldDB" id="A0A448YFR8"/>
<dbReference type="OrthoDB" id="10472951at2759"/>
<evidence type="ECO:0000313" key="2">
    <source>
        <dbReference type="Proteomes" id="UP000290900"/>
    </source>
</evidence>
<evidence type="ECO:0000313" key="1">
    <source>
        <dbReference type="EMBL" id="VEU19751.1"/>
    </source>
</evidence>
<reference evidence="1 2" key="1">
    <citation type="submission" date="2018-12" db="EMBL/GenBank/DDBJ databases">
        <authorList>
            <person name="Tiukova I."/>
            <person name="Dainat J."/>
        </authorList>
    </citation>
    <scope>NUCLEOTIDE SEQUENCE [LARGE SCALE GENOMIC DNA]</scope>
</reference>
<organism evidence="1 2">
    <name type="scientific">Brettanomyces naardenensis</name>
    <name type="common">Yeast</name>
    <dbReference type="NCBI Taxonomy" id="13370"/>
    <lineage>
        <taxon>Eukaryota</taxon>
        <taxon>Fungi</taxon>
        <taxon>Dikarya</taxon>
        <taxon>Ascomycota</taxon>
        <taxon>Saccharomycotina</taxon>
        <taxon>Pichiomycetes</taxon>
        <taxon>Pichiales</taxon>
        <taxon>Pichiaceae</taxon>
        <taxon>Brettanomyces</taxon>
    </lineage>
</organism>